<keyword evidence="8" id="KW-0472">Membrane</keyword>
<dbReference type="EMBL" id="JAOYFB010000004">
    <property type="protein sequence ID" value="KAK4013046.1"/>
    <property type="molecule type" value="Genomic_DNA"/>
</dbReference>
<dbReference type="Pfam" id="PF05679">
    <property type="entry name" value="CHGN"/>
    <property type="match status" value="1"/>
</dbReference>
<keyword evidence="6" id="KW-1133">Transmembrane helix</keyword>
<evidence type="ECO:0000256" key="6">
    <source>
        <dbReference type="ARBA" id="ARBA00022989"/>
    </source>
</evidence>
<evidence type="ECO:0000256" key="1">
    <source>
        <dbReference type="ARBA" id="ARBA00004447"/>
    </source>
</evidence>
<dbReference type="PANTHER" id="PTHR12369:SF45">
    <property type="entry name" value="HEXOSYLTRANSFERASE"/>
    <property type="match status" value="1"/>
</dbReference>
<evidence type="ECO:0000256" key="4">
    <source>
        <dbReference type="ARBA" id="ARBA00022692"/>
    </source>
</evidence>
<keyword evidence="5 9" id="KW-0735">Signal-anchor</keyword>
<dbReference type="PANTHER" id="PTHR12369">
    <property type="entry name" value="CHONDROITIN SYNTHASE"/>
    <property type="match status" value="1"/>
</dbReference>
<gene>
    <name evidence="10" type="ORF">OUZ56_025290</name>
</gene>
<protein>
    <recommendedName>
        <fullName evidence="9">Hexosyltransferase</fullName>
        <ecNumber evidence="9">2.4.1.-</ecNumber>
    </recommendedName>
</protein>
<comment type="similarity">
    <text evidence="2 9">Belongs to the chondroitin N-acetylgalactosaminyltransferase family.</text>
</comment>
<evidence type="ECO:0000256" key="5">
    <source>
        <dbReference type="ARBA" id="ARBA00022968"/>
    </source>
</evidence>
<proteinExistence type="inferred from homology"/>
<keyword evidence="4" id="KW-0812">Transmembrane</keyword>
<keyword evidence="11" id="KW-1185">Reference proteome</keyword>
<dbReference type="Gene3D" id="3.90.550.10">
    <property type="entry name" value="Spore Coat Polysaccharide Biosynthesis Protein SpsA, Chain A"/>
    <property type="match status" value="1"/>
</dbReference>
<keyword evidence="3 9" id="KW-0808">Transferase</keyword>
<accession>A0ABQ9ZJJ0</accession>
<dbReference type="InterPro" id="IPR051227">
    <property type="entry name" value="CS_glycosyltransferase"/>
</dbReference>
<dbReference type="EC" id="2.4.1.-" evidence="9"/>
<sequence length="451" mass="51150">MNRSARRVLLRLFLLALPLVVLTFVAVSLLSSNVDSLHSHNALTFASKVIQPCGSQLPLEIVAPTAPSPSSLPHEELKRQLKQLKQVISQLEDRLRLQGGIAPVGVAVASNNGNDVPCSISYIQKQIEQSEIEKGKKWHNEYEIIPHSLFTLQAYYSTEAGMGRRVVERPIGSRRQDLQEAVSSALSVLNNNRDRGALPQPAAKTKRYVASDFVEGLYRLDPIEGTQYELWFNHQQQPAAASTDNHSKRANLVKVSLLRPHAPLVAVRLEQPLQFEIPIVNIIVPLSGRLSAFESFLNRFKKNVLTAGQSRIHLTVVFFGDKHWNEIQREMLIFEKASGFSNFHLLNINSTFSRARGLQVGVEHWENSPIEDDVLIFLCDVDVAFDSAFLERCRRNAQPKRQAYFPIVFSQYNPNVTRRYTRHRDDSQVPTLHKDTGFWRDFGFGMVCTYR</sequence>
<dbReference type="Proteomes" id="UP001234178">
    <property type="component" value="Unassembled WGS sequence"/>
</dbReference>
<comment type="caution">
    <text evidence="10">The sequence shown here is derived from an EMBL/GenBank/DDBJ whole genome shotgun (WGS) entry which is preliminary data.</text>
</comment>
<name>A0ABQ9ZJJ0_9CRUS</name>
<keyword evidence="7 9" id="KW-0333">Golgi apparatus</keyword>
<evidence type="ECO:0000256" key="9">
    <source>
        <dbReference type="RuleBase" id="RU364016"/>
    </source>
</evidence>
<evidence type="ECO:0000256" key="8">
    <source>
        <dbReference type="ARBA" id="ARBA00023136"/>
    </source>
</evidence>
<dbReference type="InterPro" id="IPR029044">
    <property type="entry name" value="Nucleotide-diphossugar_trans"/>
</dbReference>
<organism evidence="10 11">
    <name type="scientific">Daphnia magna</name>
    <dbReference type="NCBI Taxonomy" id="35525"/>
    <lineage>
        <taxon>Eukaryota</taxon>
        <taxon>Metazoa</taxon>
        <taxon>Ecdysozoa</taxon>
        <taxon>Arthropoda</taxon>
        <taxon>Crustacea</taxon>
        <taxon>Branchiopoda</taxon>
        <taxon>Diplostraca</taxon>
        <taxon>Cladocera</taxon>
        <taxon>Anomopoda</taxon>
        <taxon>Daphniidae</taxon>
        <taxon>Daphnia</taxon>
    </lineage>
</organism>
<evidence type="ECO:0000313" key="10">
    <source>
        <dbReference type="EMBL" id="KAK4013046.1"/>
    </source>
</evidence>
<comment type="subcellular location">
    <subcellularLocation>
        <location evidence="1 9">Golgi apparatus</location>
        <location evidence="1 9">Golgi stack membrane</location>
        <topology evidence="1 9">Single-pass type II membrane protein</topology>
    </subcellularLocation>
</comment>
<reference evidence="10 11" key="1">
    <citation type="journal article" date="2023" name="Nucleic Acids Res.">
        <title>The hologenome of Daphnia magna reveals possible DNA methylation and microbiome-mediated evolution of the host genome.</title>
        <authorList>
            <person name="Chaturvedi A."/>
            <person name="Li X."/>
            <person name="Dhandapani V."/>
            <person name="Marshall H."/>
            <person name="Kissane S."/>
            <person name="Cuenca-Cambronero M."/>
            <person name="Asole G."/>
            <person name="Calvet F."/>
            <person name="Ruiz-Romero M."/>
            <person name="Marangio P."/>
            <person name="Guigo R."/>
            <person name="Rago D."/>
            <person name="Mirbahai L."/>
            <person name="Eastwood N."/>
            <person name="Colbourne J.K."/>
            <person name="Zhou J."/>
            <person name="Mallon E."/>
            <person name="Orsini L."/>
        </authorList>
    </citation>
    <scope>NUCLEOTIDE SEQUENCE [LARGE SCALE GENOMIC DNA]</scope>
    <source>
        <strain evidence="10">LRV0_1</strain>
    </source>
</reference>
<evidence type="ECO:0000313" key="11">
    <source>
        <dbReference type="Proteomes" id="UP001234178"/>
    </source>
</evidence>
<evidence type="ECO:0000256" key="7">
    <source>
        <dbReference type="ARBA" id="ARBA00023034"/>
    </source>
</evidence>
<evidence type="ECO:0000256" key="2">
    <source>
        <dbReference type="ARBA" id="ARBA00009239"/>
    </source>
</evidence>
<evidence type="ECO:0000256" key="3">
    <source>
        <dbReference type="ARBA" id="ARBA00022679"/>
    </source>
</evidence>
<dbReference type="InterPro" id="IPR008428">
    <property type="entry name" value="Chond_GalNAc"/>
</dbReference>